<feature type="transmembrane region" description="Helical" evidence="12">
    <location>
        <begin position="346"/>
        <end position="365"/>
    </location>
</feature>
<dbReference type="InterPro" id="IPR051084">
    <property type="entry name" value="H+-coupled_symporters"/>
</dbReference>
<evidence type="ECO:0000256" key="6">
    <source>
        <dbReference type="ARBA" id="ARBA00022847"/>
    </source>
</evidence>
<keyword evidence="8 12" id="KW-0472">Membrane</keyword>
<evidence type="ECO:0000256" key="4">
    <source>
        <dbReference type="ARBA" id="ARBA00022475"/>
    </source>
</evidence>
<comment type="similarity">
    <text evidence="2">Belongs to the major facilitator superfamily. Metabolite:H+ Symporter (MHS) family (TC 2.A.1.6) family.</text>
</comment>
<feature type="transmembrane region" description="Helical" evidence="12">
    <location>
        <begin position="167"/>
        <end position="190"/>
    </location>
</feature>
<feature type="transmembrane region" description="Helical" evidence="12">
    <location>
        <begin position="30"/>
        <end position="51"/>
    </location>
</feature>
<evidence type="ECO:0000256" key="11">
    <source>
        <dbReference type="SAM" id="MobiDB-lite"/>
    </source>
</evidence>
<keyword evidence="5 12" id="KW-0812">Transmembrane</keyword>
<dbReference type="GO" id="GO:0015293">
    <property type="term" value="F:symporter activity"/>
    <property type="evidence" value="ECO:0007669"/>
    <property type="project" value="UniProtKB-KW"/>
</dbReference>
<keyword evidence="6" id="KW-0769">Symport</keyword>
<evidence type="ECO:0000256" key="7">
    <source>
        <dbReference type="ARBA" id="ARBA00022989"/>
    </source>
</evidence>
<feature type="transmembrane region" description="Helical" evidence="12">
    <location>
        <begin position="71"/>
        <end position="90"/>
    </location>
</feature>
<dbReference type="PROSITE" id="PS00216">
    <property type="entry name" value="SUGAR_TRANSPORT_1"/>
    <property type="match status" value="1"/>
</dbReference>
<dbReference type="InterPro" id="IPR036259">
    <property type="entry name" value="MFS_trans_sf"/>
</dbReference>
<dbReference type="eggNOG" id="COG0477">
    <property type="taxonomic scope" value="Bacteria"/>
</dbReference>
<name>D9XM23_9ACTN</name>
<dbReference type="PROSITE" id="PS00217">
    <property type="entry name" value="SUGAR_TRANSPORT_2"/>
    <property type="match status" value="1"/>
</dbReference>
<feature type="region of interest" description="Disordered" evidence="11">
    <location>
        <begin position="1"/>
        <end position="24"/>
    </location>
</feature>
<dbReference type="PANTHER" id="PTHR43528:SF1">
    <property type="entry name" value="ALPHA-KETOGLUTARATE PERMEASE"/>
    <property type="match status" value="1"/>
</dbReference>
<proteinExistence type="inferred from homology"/>
<feature type="transmembrane region" description="Helical" evidence="12">
    <location>
        <begin position="260"/>
        <end position="277"/>
    </location>
</feature>
<comment type="function">
    <text evidence="9">May be a proton symporter involved in the uptake of osmolytes such as proline and glycine betaine.</text>
</comment>
<organism evidence="14 15">
    <name type="scientific">Streptomyces griseoflavus Tu4000</name>
    <dbReference type="NCBI Taxonomy" id="467200"/>
    <lineage>
        <taxon>Bacteria</taxon>
        <taxon>Bacillati</taxon>
        <taxon>Actinomycetota</taxon>
        <taxon>Actinomycetes</taxon>
        <taxon>Kitasatosporales</taxon>
        <taxon>Streptomycetaceae</taxon>
        <taxon>Streptomyces</taxon>
    </lineage>
</organism>
<evidence type="ECO:0000256" key="5">
    <source>
        <dbReference type="ARBA" id="ARBA00022692"/>
    </source>
</evidence>
<dbReference type="FunFam" id="1.20.1250.20:FF:000001">
    <property type="entry name" value="Dicarboxylate MFS transporter"/>
    <property type="match status" value="1"/>
</dbReference>
<dbReference type="STRING" id="467200.SSRG_00209"/>
<dbReference type="RefSeq" id="WP_004921246.1">
    <property type="nucleotide sequence ID" value="NZ_GG657758.1"/>
</dbReference>
<evidence type="ECO:0000313" key="14">
    <source>
        <dbReference type="EMBL" id="EFL37405.1"/>
    </source>
</evidence>
<evidence type="ECO:0000313" key="15">
    <source>
        <dbReference type="Proteomes" id="UP000002968"/>
    </source>
</evidence>
<dbReference type="Proteomes" id="UP000002968">
    <property type="component" value="Unassembled WGS sequence"/>
</dbReference>
<protein>
    <recommendedName>
        <fullName evidence="10">Putative proline/betaine transporter</fullName>
    </recommendedName>
</protein>
<evidence type="ECO:0000256" key="8">
    <source>
        <dbReference type="ARBA" id="ARBA00023136"/>
    </source>
</evidence>
<dbReference type="InterPro" id="IPR020846">
    <property type="entry name" value="MFS_dom"/>
</dbReference>
<feature type="transmembrane region" description="Helical" evidence="12">
    <location>
        <begin position="413"/>
        <end position="432"/>
    </location>
</feature>
<evidence type="ECO:0000256" key="12">
    <source>
        <dbReference type="SAM" id="Phobius"/>
    </source>
</evidence>
<evidence type="ECO:0000256" key="9">
    <source>
        <dbReference type="ARBA" id="ARBA00037295"/>
    </source>
</evidence>
<feature type="domain" description="Major facilitator superfamily (MFS) profile" evidence="13">
    <location>
        <begin position="30"/>
        <end position="441"/>
    </location>
</feature>
<reference evidence="14" key="1">
    <citation type="submission" date="2009-02" db="EMBL/GenBank/DDBJ databases">
        <title>Annotation of Streptomyces griseoflavus strain Tu4000.</title>
        <authorList>
            <consortium name="The Broad Institute Genome Sequencing Platform"/>
            <consortium name="Broad Institute Microbial Sequencing Center"/>
            <person name="Fischbach M."/>
            <person name="Godfrey P."/>
            <person name="Ward D."/>
            <person name="Young S."/>
            <person name="Zeng Q."/>
            <person name="Koehrsen M."/>
            <person name="Alvarado L."/>
            <person name="Berlin A.M."/>
            <person name="Bochicchio J."/>
            <person name="Borenstein D."/>
            <person name="Chapman S.B."/>
            <person name="Chen Z."/>
            <person name="Engels R."/>
            <person name="Freedman E."/>
            <person name="Gellesch M."/>
            <person name="Goldberg J."/>
            <person name="Griggs A."/>
            <person name="Gujja S."/>
            <person name="Heilman E.R."/>
            <person name="Heiman D.I."/>
            <person name="Hepburn T.A."/>
            <person name="Howarth C."/>
            <person name="Jen D."/>
            <person name="Larson L."/>
            <person name="Lewis B."/>
            <person name="Mehta T."/>
            <person name="Park D."/>
            <person name="Pearson M."/>
            <person name="Richards J."/>
            <person name="Roberts A."/>
            <person name="Saif S."/>
            <person name="Shea T.D."/>
            <person name="Shenoy N."/>
            <person name="Sisk P."/>
            <person name="Stolte C."/>
            <person name="Sykes S.N."/>
            <person name="Thomson T."/>
            <person name="Walk T."/>
            <person name="White J."/>
            <person name="Yandava C."/>
            <person name="Straight P."/>
            <person name="Clardy J."/>
            <person name="Hung D."/>
            <person name="Kolter R."/>
            <person name="Mekalanos J."/>
            <person name="Walker S."/>
            <person name="Walsh C.T."/>
            <person name="Wieland-Brown L.C."/>
            <person name="Haas B."/>
            <person name="Nusbaum C."/>
            <person name="Birren B."/>
        </authorList>
    </citation>
    <scope>NUCLEOTIDE SEQUENCE [LARGE SCALE GENOMIC DNA]</scope>
    <source>
        <strain evidence="14">Tu4000</strain>
    </source>
</reference>
<dbReference type="InterPro" id="IPR011701">
    <property type="entry name" value="MFS"/>
</dbReference>
<dbReference type="InterPro" id="IPR005829">
    <property type="entry name" value="Sugar_transporter_CS"/>
</dbReference>
<sequence>MSVDRQTAAPPGARPPEGQPAPSRSTLRRAAAGATIGSVVEWFDVAVYGYLASVLGKVFFPTGDPTTQLLSSFAVFGVAFAVRPLGGIFFGTLGDRIGRQKTLAWVIISVSVATLCIGLLPSYASIGLFAPVLLVVLRLIQGFSAGGEMGGASAYVAEYAPPRRRGFLVSLVEMGCILGFLLGSLVVLVLNLALTSEQILDWGWRVPFLMTAPLGLVGLYIRNKLEETPEFTALRAEGKVSKRPLLESVTLHWRSILRTAGYALFQNAALYVILTFIPSYQEGTLGHTATLASVSSVVSMILVCAVIPLTGGLSDRVGRRPVLAASCVLALLFSYPLFLMMETDNAVLAVAAHCGLGLILAVFLGPTLAAMNELFSTRVRYGGFSLGYNLSVSAFGGTAPFIVTFLVAETGIIASPAFYVMASAVITLAVVLTTRESAPARTGEA</sequence>
<dbReference type="EMBL" id="GG657758">
    <property type="protein sequence ID" value="EFL37405.1"/>
    <property type="molecule type" value="Genomic_DNA"/>
</dbReference>
<evidence type="ECO:0000256" key="10">
    <source>
        <dbReference type="ARBA" id="ARBA00039918"/>
    </source>
</evidence>
<accession>D9XM23</accession>
<dbReference type="OrthoDB" id="9066401at2"/>
<evidence type="ECO:0000256" key="2">
    <source>
        <dbReference type="ARBA" id="ARBA00008240"/>
    </source>
</evidence>
<keyword evidence="7 12" id="KW-1133">Transmembrane helix</keyword>
<feature type="transmembrane region" description="Helical" evidence="12">
    <location>
        <begin position="289"/>
        <end position="310"/>
    </location>
</feature>
<dbReference type="SUPFAM" id="SSF103473">
    <property type="entry name" value="MFS general substrate transporter"/>
    <property type="match status" value="1"/>
</dbReference>
<feature type="transmembrane region" description="Helical" evidence="12">
    <location>
        <begin position="202"/>
        <end position="221"/>
    </location>
</feature>
<keyword evidence="3" id="KW-0813">Transport</keyword>
<evidence type="ECO:0000256" key="1">
    <source>
        <dbReference type="ARBA" id="ARBA00004651"/>
    </source>
</evidence>
<keyword evidence="15" id="KW-1185">Reference proteome</keyword>
<feature type="transmembrane region" description="Helical" evidence="12">
    <location>
        <begin position="386"/>
        <end position="407"/>
    </location>
</feature>
<gene>
    <name evidence="14" type="ORF">SSRG_00209</name>
</gene>
<feature type="transmembrane region" description="Helical" evidence="12">
    <location>
        <begin position="126"/>
        <end position="146"/>
    </location>
</feature>
<comment type="subcellular location">
    <subcellularLocation>
        <location evidence="1">Cell membrane</location>
        <topology evidence="1">Multi-pass membrane protein</topology>
    </subcellularLocation>
</comment>
<dbReference type="GO" id="GO:0005886">
    <property type="term" value="C:plasma membrane"/>
    <property type="evidence" value="ECO:0007669"/>
    <property type="project" value="UniProtKB-SubCell"/>
</dbReference>
<keyword evidence="4" id="KW-1003">Cell membrane</keyword>
<evidence type="ECO:0000259" key="13">
    <source>
        <dbReference type="PROSITE" id="PS50850"/>
    </source>
</evidence>
<feature type="transmembrane region" description="Helical" evidence="12">
    <location>
        <begin position="102"/>
        <end position="120"/>
    </location>
</feature>
<dbReference type="HOGENOM" id="CLU_001265_39_0_11"/>
<evidence type="ECO:0000256" key="3">
    <source>
        <dbReference type="ARBA" id="ARBA00022448"/>
    </source>
</evidence>
<feature type="transmembrane region" description="Helical" evidence="12">
    <location>
        <begin position="322"/>
        <end position="340"/>
    </location>
</feature>
<dbReference type="Pfam" id="PF07690">
    <property type="entry name" value="MFS_1"/>
    <property type="match status" value="1"/>
</dbReference>
<dbReference type="PROSITE" id="PS50850">
    <property type="entry name" value="MFS"/>
    <property type="match status" value="1"/>
</dbReference>
<dbReference type="PANTHER" id="PTHR43528">
    <property type="entry name" value="ALPHA-KETOGLUTARATE PERMEASE"/>
    <property type="match status" value="1"/>
</dbReference>
<dbReference type="Gene3D" id="1.20.1250.20">
    <property type="entry name" value="MFS general substrate transporter like domains"/>
    <property type="match status" value="2"/>
</dbReference>
<dbReference type="AlphaFoldDB" id="D9XM23"/>